<dbReference type="EMBL" id="VSRR010059755">
    <property type="protein sequence ID" value="MPC82430.1"/>
    <property type="molecule type" value="Genomic_DNA"/>
</dbReference>
<feature type="domain" description="Ig-like" evidence="1">
    <location>
        <begin position="1"/>
        <end position="69"/>
    </location>
</feature>
<dbReference type="Pfam" id="PF07679">
    <property type="entry name" value="I-set"/>
    <property type="match status" value="1"/>
</dbReference>
<proteinExistence type="predicted"/>
<dbReference type="InterPro" id="IPR013098">
    <property type="entry name" value="Ig_I-set"/>
</dbReference>
<protein>
    <submittedName>
        <fullName evidence="2">Down syndrome cell adhesion molecule</fullName>
    </submittedName>
</protein>
<evidence type="ECO:0000259" key="1">
    <source>
        <dbReference type="PROSITE" id="PS50835"/>
    </source>
</evidence>
<name>A0A5B7IDG7_PORTR</name>
<dbReference type="FunFam" id="2.60.40.10:FF:000333">
    <property type="entry name" value="Down syndrome cell adhesion molecule"/>
    <property type="match status" value="1"/>
</dbReference>
<sequence length="73" mass="7703">MVQEGDQPVRFAWTQNGRPLDARLGVRTSQLDAYTSILVVERASSAHSGNYTCTATNAADATSSTATLTVSGK</sequence>
<accession>A0A5B7IDG7</accession>
<dbReference type="InterPro" id="IPR036179">
    <property type="entry name" value="Ig-like_dom_sf"/>
</dbReference>
<dbReference type="Proteomes" id="UP000324222">
    <property type="component" value="Unassembled WGS sequence"/>
</dbReference>
<dbReference type="SUPFAM" id="SSF48726">
    <property type="entry name" value="Immunoglobulin"/>
    <property type="match status" value="1"/>
</dbReference>
<dbReference type="Gene3D" id="2.60.40.10">
    <property type="entry name" value="Immunoglobulins"/>
    <property type="match status" value="1"/>
</dbReference>
<keyword evidence="3" id="KW-1185">Reference proteome</keyword>
<dbReference type="AlphaFoldDB" id="A0A5B7IDG7"/>
<comment type="caution">
    <text evidence="2">The sequence shown here is derived from an EMBL/GenBank/DDBJ whole genome shotgun (WGS) entry which is preliminary data.</text>
</comment>
<evidence type="ECO:0000313" key="2">
    <source>
        <dbReference type="EMBL" id="MPC82430.1"/>
    </source>
</evidence>
<reference evidence="2 3" key="1">
    <citation type="submission" date="2019-05" db="EMBL/GenBank/DDBJ databases">
        <title>Another draft genome of Portunus trituberculatus and its Hox gene families provides insights of decapod evolution.</title>
        <authorList>
            <person name="Jeong J.-H."/>
            <person name="Song I."/>
            <person name="Kim S."/>
            <person name="Choi T."/>
            <person name="Kim D."/>
            <person name="Ryu S."/>
            <person name="Kim W."/>
        </authorList>
    </citation>
    <scope>NUCLEOTIDE SEQUENCE [LARGE SCALE GENOMIC DNA]</scope>
    <source>
        <tissue evidence="2">Muscle</tissue>
    </source>
</reference>
<gene>
    <name evidence="2" type="primary">Dscam_0</name>
    <name evidence="2" type="ORF">E2C01_077098</name>
</gene>
<dbReference type="InterPro" id="IPR013783">
    <property type="entry name" value="Ig-like_fold"/>
</dbReference>
<dbReference type="InterPro" id="IPR007110">
    <property type="entry name" value="Ig-like_dom"/>
</dbReference>
<organism evidence="2 3">
    <name type="scientific">Portunus trituberculatus</name>
    <name type="common">Swimming crab</name>
    <name type="synonym">Neptunus trituberculatus</name>
    <dbReference type="NCBI Taxonomy" id="210409"/>
    <lineage>
        <taxon>Eukaryota</taxon>
        <taxon>Metazoa</taxon>
        <taxon>Ecdysozoa</taxon>
        <taxon>Arthropoda</taxon>
        <taxon>Crustacea</taxon>
        <taxon>Multicrustacea</taxon>
        <taxon>Malacostraca</taxon>
        <taxon>Eumalacostraca</taxon>
        <taxon>Eucarida</taxon>
        <taxon>Decapoda</taxon>
        <taxon>Pleocyemata</taxon>
        <taxon>Brachyura</taxon>
        <taxon>Eubrachyura</taxon>
        <taxon>Portunoidea</taxon>
        <taxon>Portunidae</taxon>
        <taxon>Portuninae</taxon>
        <taxon>Portunus</taxon>
    </lineage>
</organism>
<evidence type="ECO:0000313" key="3">
    <source>
        <dbReference type="Proteomes" id="UP000324222"/>
    </source>
</evidence>
<dbReference type="PROSITE" id="PS50835">
    <property type="entry name" value="IG_LIKE"/>
    <property type="match status" value="1"/>
</dbReference>